<dbReference type="InterPro" id="IPR011701">
    <property type="entry name" value="MFS"/>
</dbReference>
<gene>
    <name evidence="7" type="ORF">I303_101184</name>
</gene>
<evidence type="ECO:0000259" key="6">
    <source>
        <dbReference type="PROSITE" id="PS50850"/>
    </source>
</evidence>
<evidence type="ECO:0000313" key="7">
    <source>
        <dbReference type="EMBL" id="WWC58640.1"/>
    </source>
</evidence>
<evidence type="ECO:0000256" key="2">
    <source>
        <dbReference type="ARBA" id="ARBA00022448"/>
    </source>
</evidence>
<feature type="domain" description="Major facilitator superfamily (MFS) profile" evidence="6">
    <location>
        <begin position="1"/>
        <end position="154"/>
    </location>
</feature>
<proteinExistence type="predicted"/>
<dbReference type="InterPro" id="IPR036259">
    <property type="entry name" value="MFS_trans_sf"/>
</dbReference>
<sequence length="154" mass="16090">MTTGERRPLLQSQDSGHYASTPKVDVPVIDTDKLSYNKVGLSVNRFLNAFDGTVVATLLGPISSSFNATNMASWLGTSYEYSLYHASLTSTAIGNFLCAIAPNMEFLIAARALAGMGGGGLSTVGSTIMSDIVPITHRGIYQGFGNLAFGGGMG</sequence>
<organism evidence="7 8">
    <name type="scientific">Kwoniella dejecticola CBS 10117</name>
    <dbReference type="NCBI Taxonomy" id="1296121"/>
    <lineage>
        <taxon>Eukaryota</taxon>
        <taxon>Fungi</taxon>
        <taxon>Dikarya</taxon>
        <taxon>Basidiomycota</taxon>
        <taxon>Agaricomycotina</taxon>
        <taxon>Tremellomycetes</taxon>
        <taxon>Tremellales</taxon>
        <taxon>Cryptococcaceae</taxon>
        <taxon>Kwoniella</taxon>
    </lineage>
</organism>
<evidence type="ECO:0000313" key="8">
    <source>
        <dbReference type="Proteomes" id="UP000078595"/>
    </source>
</evidence>
<keyword evidence="3" id="KW-0812">Transmembrane</keyword>
<dbReference type="GO" id="GO:0000329">
    <property type="term" value="C:fungal-type vacuole membrane"/>
    <property type="evidence" value="ECO:0007669"/>
    <property type="project" value="TreeGrafter"/>
</dbReference>
<dbReference type="PROSITE" id="PS50850">
    <property type="entry name" value="MFS"/>
    <property type="match status" value="1"/>
</dbReference>
<reference evidence="7" key="1">
    <citation type="submission" date="2013-07" db="EMBL/GenBank/DDBJ databases">
        <authorList>
            <consortium name="The Broad Institute Genome Sequencing Platform"/>
            <person name="Cuomo C."/>
            <person name="Litvintseva A."/>
            <person name="Chen Y."/>
            <person name="Heitman J."/>
            <person name="Sun S."/>
            <person name="Springer D."/>
            <person name="Dromer F."/>
            <person name="Young S.K."/>
            <person name="Zeng Q."/>
            <person name="Gargeya S."/>
            <person name="Fitzgerald M."/>
            <person name="Abouelleil A."/>
            <person name="Alvarado L."/>
            <person name="Berlin A.M."/>
            <person name="Chapman S.B."/>
            <person name="Dewar J."/>
            <person name="Goldberg J."/>
            <person name="Griggs A."/>
            <person name="Gujja S."/>
            <person name="Hansen M."/>
            <person name="Howarth C."/>
            <person name="Imamovic A."/>
            <person name="Larimer J."/>
            <person name="McCowan C."/>
            <person name="Murphy C."/>
            <person name="Pearson M."/>
            <person name="Priest M."/>
            <person name="Roberts A."/>
            <person name="Saif S."/>
            <person name="Shea T."/>
            <person name="Sykes S."/>
            <person name="Wortman J."/>
            <person name="Nusbaum C."/>
            <person name="Birren B."/>
        </authorList>
    </citation>
    <scope>NUCLEOTIDE SEQUENCE</scope>
    <source>
        <strain evidence="7">CBS 10117</strain>
    </source>
</reference>
<comment type="subcellular location">
    <subcellularLocation>
        <location evidence="1">Endomembrane system</location>
        <topology evidence="1">Multi-pass membrane protein</topology>
    </subcellularLocation>
</comment>
<dbReference type="InterPro" id="IPR020846">
    <property type="entry name" value="MFS_dom"/>
</dbReference>
<dbReference type="GO" id="GO:0015174">
    <property type="term" value="F:basic amino acid transmembrane transporter activity"/>
    <property type="evidence" value="ECO:0007669"/>
    <property type="project" value="TreeGrafter"/>
</dbReference>
<keyword evidence="8" id="KW-1185">Reference proteome</keyword>
<dbReference type="GO" id="GO:0012505">
    <property type="term" value="C:endomembrane system"/>
    <property type="evidence" value="ECO:0007669"/>
    <property type="project" value="UniProtKB-SubCell"/>
</dbReference>
<reference evidence="7" key="2">
    <citation type="submission" date="2024-02" db="EMBL/GenBank/DDBJ databases">
        <title>Comparative genomics of Cryptococcus and Kwoniella reveals pathogenesis evolution and contrasting modes of karyotype evolution via chromosome fusion or intercentromeric recombination.</title>
        <authorList>
            <person name="Coelho M.A."/>
            <person name="David-Palma M."/>
            <person name="Shea T."/>
            <person name="Bowers K."/>
            <person name="McGinley-Smith S."/>
            <person name="Mohammad A.W."/>
            <person name="Gnirke A."/>
            <person name="Yurkov A.M."/>
            <person name="Nowrousian M."/>
            <person name="Sun S."/>
            <person name="Cuomo C.A."/>
            <person name="Heitman J."/>
        </authorList>
    </citation>
    <scope>NUCLEOTIDE SEQUENCE</scope>
    <source>
        <strain evidence="7">CBS 10117</strain>
    </source>
</reference>
<dbReference type="Proteomes" id="UP000078595">
    <property type="component" value="Chromosome 1"/>
</dbReference>
<dbReference type="GO" id="GO:0005886">
    <property type="term" value="C:plasma membrane"/>
    <property type="evidence" value="ECO:0007669"/>
    <property type="project" value="TreeGrafter"/>
</dbReference>
<evidence type="ECO:0000256" key="5">
    <source>
        <dbReference type="ARBA" id="ARBA00023136"/>
    </source>
</evidence>
<evidence type="ECO:0000256" key="3">
    <source>
        <dbReference type="ARBA" id="ARBA00022692"/>
    </source>
</evidence>
<dbReference type="EMBL" id="CP144530">
    <property type="protein sequence ID" value="WWC58640.1"/>
    <property type="molecule type" value="Genomic_DNA"/>
</dbReference>
<keyword evidence="2" id="KW-0813">Transport</keyword>
<name>A0AAJ8KJK7_9TREE</name>
<dbReference type="AlphaFoldDB" id="A0AAJ8KJK7"/>
<dbReference type="SUPFAM" id="SSF103473">
    <property type="entry name" value="MFS general substrate transporter"/>
    <property type="match status" value="1"/>
</dbReference>
<dbReference type="PANTHER" id="PTHR23501:SF191">
    <property type="entry name" value="VACUOLAR BASIC AMINO ACID TRANSPORTER 4"/>
    <property type="match status" value="1"/>
</dbReference>
<dbReference type="PANTHER" id="PTHR23501">
    <property type="entry name" value="MAJOR FACILITATOR SUPERFAMILY"/>
    <property type="match status" value="1"/>
</dbReference>
<evidence type="ECO:0000256" key="4">
    <source>
        <dbReference type="ARBA" id="ARBA00022989"/>
    </source>
</evidence>
<dbReference type="RefSeq" id="XP_065824359.1">
    <property type="nucleotide sequence ID" value="XM_065968287.1"/>
</dbReference>
<keyword evidence="5" id="KW-0472">Membrane</keyword>
<accession>A0AAJ8KJK7</accession>
<keyword evidence="4" id="KW-1133">Transmembrane helix</keyword>
<dbReference type="Pfam" id="PF07690">
    <property type="entry name" value="MFS_1"/>
    <property type="match status" value="1"/>
</dbReference>
<evidence type="ECO:0000256" key="1">
    <source>
        <dbReference type="ARBA" id="ARBA00004127"/>
    </source>
</evidence>
<dbReference type="GeneID" id="28964890"/>
<dbReference type="Gene3D" id="1.20.1250.20">
    <property type="entry name" value="MFS general substrate transporter like domains"/>
    <property type="match status" value="1"/>
</dbReference>
<dbReference type="KEGG" id="kdj:28964890"/>
<protein>
    <recommendedName>
        <fullName evidence="6">Major facilitator superfamily (MFS) profile domain-containing protein</fullName>
    </recommendedName>
</protein>